<keyword evidence="3" id="KW-0547">Nucleotide-binding</keyword>
<dbReference type="InterPro" id="IPR024034">
    <property type="entry name" value="ATPase_F1/V1_b/a_C"/>
</dbReference>
<dbReference type="Gene3D" id="1.10.1140.10">
    <property type="entry name" value="Bovine Mitochondrial F1-atpase, Atp Synthase Beta Chain, Chain D, domain 3"/>
    <property type="match status" value="1"/>
</dbReference>
<organism evidence="6">
    <name type="scientific">marine sediment metagenome</name>
    <dbReference type="NCBI Taxonomy" id="412755"/>
    <lineage>
        <taxon>unclassified sequences</taxon>
        <taxon>metagenomes</taxon>
        <taxon>ecological metagenomes</taxon>
    </lineage>
</organism>
<keyword evidence="2" id="KW-0813">Transport</keyword>
<accession>X1UVZ2</accession>
<comment type="similarity">
    <text evidence="1">Belongs to the ATPase alpha/beta chains family.</text>
</comment>
<evidence type="ECO:0000256" key="4">
    <source>
        <dbReference type="ARBA" id="ARBA00022840"/>
    </source>
</evidence>
<protein>
    <recommendedName>
        <fullName evidence="7">V-type ATP synthase subunit A</fullName>
    </recommendedName>
</protein>
<comment type="caution">
    <text evidence="6">The sequence shown here is derived from an EMBL/GenBank/DDBJ whole genome shotgun (WGS) entry which is preliminary data.</text>
</comment>
<dbReference type="GO" id="GO:0006811">
    <property type="term" value="P:monoatomic ion transport"/>
    <property type="evidence" value="ECO:0007669"/>
    <property type="project" value="UniProtKB-KW"/>
</dbReference>
<evidence type="ECO:0008006" key="7">
    <source>
        <dbReference type="Google" id="ProtNLM"/>
    </source>
</evidence>
<keyword evidence="4" id="KW-0067">ATP-binding</keyword>
<reference evidence="6" key="1">
    <citation type="journal article" date="2014" name="Front. Microbiol.">
        <title>High frequency of phylogenetically diverse reductive dehalogenase-homologous genes in deep subseafloor sedimentary metagenomes.</title>
        <authorList>
            <person name="Kawai M."/>
            <person name="Futagami T."/>
            <person name="Toyoda A."/>
            <person name="Takaki Y."/>
            <person name="Nishi S."/>
            <person name="Hori S."/>
            <person name="Arai W."/>
            <person name="Tsubouchi T."/>
            <person name="Morono Y."/>
            <person name="Uchiyama I."/>
            <person name="Ito T."/>
            <person name="Fujiyama A."/>
            <person name="Inagaki F."/>
            <person name="Takami H."/>
        </authorList>
    </citation>
    <scope>NUCLEOTIDE SEQUENCE</scope>
    <source>
        <strain evidence="6">Expedition CK06-06</strain>
    </source>
</reference>
<feature type="non-terminal residue" evidence="6">
    <location>
        <position position="1"/>
    </location>
</feature>
<evidence type="ECO:0000256" key="2">
    <source>
        <dbReference type="ARBA" id="ARBA00022448"/>
    </source>
</evidence>
<proteinExistence type="inferred from homology"/>
<evidence type="ECO:0000313" key="6">
    <source>
        <dbReference type="EMBL" id="GAJ07777.1"/>
    </source>
</evidence>
<evidence type="ECO:0000256" key="3">
    <source>
        <dbReference type="ARBA" id="ARBA00022741"/>
    </source>
</evidence>
<gene>
    <name evidence="6" type="ORF">S12H4_43425</name>
</gene>
<dbReference type="AlphaFoldDB" id="X1UVZ2"/>
<evidence type="ECO:0000256" key="5">
    <source>
        <dbReference type="ARBA" id="ARBA00023065"/>
    </source>
</evidence>
<name>X1UVZ2_9ZZZZ</name>
<dbReference type="EMBL" id="BARW01026647">
    <property type="protein sequence ID" value="GAJ07777.1"/>
    <property type="molecule type" value="Genomic_DNA"/>
</dbReference>
<keyword evidence="5" id="KW-0406">Ion transport</keyword>
<evidence type="ECO:0000256" key="1">
    <source>
        <dbReference type="ARBA" id="ARBA00008936"/>
    </source>
</evidence>
<sequence length="76" mass="8824">SVVEKQAQMLHIIVTYWKRGLQAIKNGTTLIKLRKIKVYQDIIKMKFSIPNENLSGLDKIEARLERSMDQMEALHA</sequence>